<reference evidence="3" key="1">
    <citation type="journal article" date="2019" name="Int. J. Syst. Evol. Microbiol.">
        <title>The Global Catalogue of Microorganisms (GCM) 10K type strain sequencing project: providing services to taxonomists for standard genome sequencing and annotation.</title>
        <authorList>
            <consortium name="The Broad Institute Genomics Platform"/>
            <consortium name="The Broad Institute Genome Sequencing Center for Infectious Disease"/>
            <person name="Wu L."/>
            <person name="Ma J."/>
        </authorList>
    </citation>
    <scope>NUCLEOTIDE SEQUENCE [LARGE SCALE GENOMIC DNA]</scope>
    <source>
        <strain evidence="3">CGMCC 4.1415</strain>
    </source>
</reference>
<evidence type="ECO:0000313" key="2">
    <source>
        <dbReference type="EMBL" id="MFC5384414.1"/>
    </source>
</evidence>
<dbReference type="Pfam" id="PF22688">
    <property type="entry name" value="Hda_lid"/>
    <property type="match status" value="1"/>
</dbReference>
<dbReference type="PANTHER" id="PTHR30050">
    <property type="entry name" value="CHROMOSOMAL REPLICATION INITIATOR PROTEIN DNAA"/>
    <property type="match status" value="1"/>
</dbReference>
<dbReference type="Gene3D" id="1.10.8.60">
    <property type="match status" value="1"/>
</dbReference>
<organism evidence="2 3">
    <name type="scientific">Aquamicrobium segne</name>
    <dbReference type="NCBI Taxonomy" id="469547"/>
    <lineage>
        <taxon>Bacteria</taxon>
        <taxon>Pseudomonadati</taxon>
        <taxon>Pseudomonadota</taxon>
        <taxon>Alphaproteobacteria</taxon>
        <taxon>Hyphomicrobiales</taxon>
        <taxon>Phyllobacteriaceae</taxon>
        <taxon>Aquamicrobium</taxon>
    </lineage>
</organism>
<dbReference type="Proteomes" id="UP001596016">
    <property type="component" value="Unassembled WGS sequence"/>
</dbReference>
<dbReference type="NCBIfam" id="NF006571">
    <property type="entry name" value="PRK09087.1"/>
    <property type="match status" value="1"/>
</dbReference>
<name>A0ABW0GS07_9HYPH</name>
<evidence type="ECO:0000313" key="3">
    <source>
        <dbReference type="Proteomes" id="UP001596016"/>
    </source>
</evidence>
<keyword evidence="3" id="KW-1185">Reference proteome</keyword>
<proteinExistence type="predicted"/>
<dbReference type="Gene3D" id="3.40.50.300">
    <property type="entry name" value="P-loop containing nucleotide triphosphate hydrolases"/>
    <property type="match status" value="1"/>
</dbReference>
<dbReference type="RefSeq" id="WP_378227274.1">
    <property type="nucleotide sequence ID" value="NZ_JBHSLL010000002.1"/>
</dbReference>
<gene>
    <name evidence="2" type="primary">hdaA</name>
    <name evidence="2" type="ORF">ACFPLB_00345</name>
</gene>
<comment type="caution">
    <text evidence="2">The sequence shown here is derived from an EMBL/GenBank/DDBJ whole genome shotgun (WGS) entry which is preliminary data.</text>
</comment>
<dbReference type="PANTHER" id="PTHR30050:SF5">
    <property type="entry name" value="DNAA REGULATORY INACTIVATOR HDA"/>
    <property type="match status" value="1"/>
</dbReference>
<dbReference type="SUPFAM" id="SSF52540">
    <property type="entry name" value="P-loop containing nucleoside triphosphate hydrolases"/>
    <property type="match status" value="1"/>
</dbReference>
<accession>A0ABW0GS07</accession>
<protein>
    <submittedName>
        <fullName evidence="2">DnaA regulatory inactivator HdaA</fullName>
    </submittedName>
</protein>
<evidence type="ECO:0000259" key="1">
    <source>
        <dbReference type="Pfam" id="PF22688"/>
    </source>
</evidence>
<dbReference type="EMBL" id="JBHSLL010000002">
    <property type="protein sequence ID" value="MFC5384414.1"/>
    <property type="molecule type" value="Genomic_DNA"/>
</dbReference>
<sequence length="229" mass="25293">MDKLRQLPLNFQHAPAYSRDALVVSPANEEAVALIDHWPDWPAPVMILMGPAGAGKTHLAEIWRSVSGAVALDVKNLSQTMATFDAHAVVIDDVDQANIDENGLFHLINQLRAINGYLLLTSRQFSSAWGVQLPDLASRLRAAPTVKIHEPDDMLLAGVMAKLFADRQIEVEFSVVDYLVQRIERSLATAIRVVDRLDHMALEEQSRITKPLAARAINALDEGQGELDF</sequence>
<dbReference type="InterPro" id="IPR027417">
    <property type="entry name" value="P-loop_NTPase"/>
</dbReference>
<feature type="domain" description="Hda lid" evidence="1">
    <location>
        <begin position="166"/>
        <end position="212"/>
    </location>
</feature>
<dbReference type="InterPro" id="IPR055199">
    <property type="entry name" value="Hda_lid"/>
</dbReference>